<dbReference type="PROSITE" id="PS51257">
    <property type="entry name" value="PROKAR_LIPOPROTEIN"/>
    <property type="match status" value="1"/>
</dbReference>
<sequence length="212" mass="23392">MRIAIIGGGLAGLAAGCELVDLGHNVEVFESRPWAGGATYSFVPPKGTGEVDNGQHIFMHCTTAYTNFLERLGTFNLTKQQKLLHVPVFDEKGQRSDIQTTYLPAPLHFIPTFISYKHLALRQKIQIAAILLKIKLFNVSGTTEDQSFHSWLSSQGQDDQTIRDFWDFLMKPILNCTTTQASAEQALFVINKGLLSDKKAMAIGFSTVGLST</sequence>
<reference evidence="1" key="1">
    <citation type="submission" date="2018-05" db="EMBL/GenBank/DDBJ databases">
        <authorList>
            <person name="Lanie J.A."/>
            <person name="Ng W.-L."/>
            <person name="Kazmierczak K.M."/>
            <person name="Andrzejewski T.M."/>
            <person name="Davidsen T.M."/>
            <person name="Wayne K.J."/>
            <person name="Tettelin H."/>
            <person name="Glass J.I."/>
            <person name="Rusch D."/>
            <person name="Podicherti R."/>
            <person name="Tsui H.-C.T."/>
            <person name="Winkler M.E."/>
        </authorList>
    </citation>
    <scope>NUCLEOTIDE SEQUENCE</scope>
</reference>
<evidence type="ECO:0000313" key="1">
    <source>
        <dbReference type="EMBL" id="SVE27336.1"/>
    </source>
</evidence>
<protein>
    <recommendedName>
        <fullName evidence="2">Amine oxidase domain-containing protein</fullName>
    </recommendedName>
</protein>
<dbReference type="Gene3D" id="3.50.50.60">
    <property type="entry name" value="FAD/NAD(P)-binding domain"/>
    <property type="match status" value="1"/>
</dbReference>
<dbReference type="EMBL" id="UINC01205939">
    <property type="protein sequence ID" value="SVE27336.1"/>
    <property type="molecule type" value="Genomic_DNA"/>
</dbReference>
<feature type="non-terminal residue" evidence="1">
    <location>
        <position position="212"/>
    </location>
</feature>
<name>A0A383C4I1_9ZZZZ</name>
<dbReference type="Pfam" id="PF13450">
    <property type="entry name" value="NAD_binding_8"/>
    <property type="match status" value="1"/>
</dbReference>
<evidence type="ECO:0008006" key="2">
    <source>
        <dbReference type="Google" id="ProtNLM"/>
    </source>
</evidence>
<dbReference type="InterPro" id="IPR050464">
    <property type="entry name" value="Zeta_carotene_desat/Oxidored"/>
</dbReference>
<dbReference type="PANTHER" id="PTHR42923:SF47">
    <property type="entry name" value="BLR3003 PROTEIN"/>
    <property type="match status" value="1"/>
</dbReference>
<dbReference type="AlphaFoldDB" id="A0A383C4I1"/>
<dbReference type="PANTHER" id="PTHR42923">
    <property type="entry name" value="PROTOPORPHYRINOGEN OXIDASE"/>
    <property type="match status" value="1"/>
</dbReference>
<gene>
    <name evidence="1" type="ORF">METZ01_LOCUS480190</name>
</gene>
<accession>A0A383C4I1</accession>
<dbReference type="PRINTS" id="PR00419">
    <property type="entry name" value="ADXRDTASE"/>
</dbReference>
<dbReference type="SUPFAM" id="SSF51905">
    <property type="entry name" value="FAD/NAD(P)-binding domain"/>
    <property type="match status" value="1"/>
</dbReference>
<proteinExistence type="predicted"/>
<organism evidence="1">
    <name type="scientific">marine metagenome</name>
    <dbReference type="NCBI Taxonomy" id="408172"/>
    <lineage>
        <taxon>unclassified sequences</taxon>
        <taxon>metagenomes</taxon>
        <taxon>ecological metagenomes</taxon>
    </lineage>
</organism>
<dbReference type="InterPro" id="IPR036188">
    <property type="entry name" value="FAD/NAD-bd_sf"/>
</dbReference>
<dbReference type="GO" id="GO:0016491">
    <property type="term" value="F:oxidoreductase activity"/>
    <property type="evidence" value="ECO:0007669"/>
    <property type="project" value="TreeGrafter"/>
</dbReference>